<sequence>MKKLWFCIPVLALLFVAAFSVSCKKDPDIVPGGHMAPEAVGKWMYGSFSMADFWSYDGAYQGKPFELAVVFDFKANGTYEKYFVASTRDYANCRTEAFTYEKGRVDFNEADGSFTTTPTEGTYRGFYSCFPRKNIDRKMNRSELTAQTYYYEVNRGSNGQPNLVVRFEKSGTNVSTFLPTSW</sequence>
<keyword evidence="1" id="KW-0732">Signal</keyword>
<dbReference type="PROSITE" id="PS51257">
    <property type="entry name" value="PROKAR_LIPOPROTEIN"/>
    <property type="match status" value="1"/>
</dbReference>
<keyword evidence="3" id="KW-1185">Reference proteome</keyword>
<evidence type="ECO:0000256" key="1">
    <source>
        <dbReference type="SAM" id="SignalP"/>
    </source>
</evidence>
<feature type="chain" id="PRO_5026790106" description="Lipoprotein" evidence="1">
    <location>
        <begin position="26"/>
        <end position="182"/>
    </location>
</feature>
<evidence type="ECO:0000313" key="2">
    <source>
        <dbReference type="EMBL" id="QJW89151.1"/>
    </source>
</evidence>
<proteinExistence type="predicted"/>
<organism evidence="2 3">
    <name type="scientific">Spirosoma taeanense</name>
    <dbReference type="NCBI Taxonomy" id="2735870"/>
    <lineage>
        <taxon>Bacteria</taxon>
        <taxon>Pseudomonadati</taxon>
        <taxon>Bacteroidota</taxon>
        <taxon>Cytophagia</taxon>
        <taxon>Cytophagales</taxon>
        <taxon>Cytophagaceae</taxon>
        <taxon>Spirosoma</taxon>
    </lineage>
</organism>
<name>A0A6M5Y7D6_9BACT</name>
<gene>
    <name evidence="2" type="ORF">HNV11_06970</name>
</gene>
<dbReference type="Proteomes" id="UP000502756">
    <property type="component" value="Chromosome"/>
</dbReference>
<evidence type="ECO:0008006" key="4">
    <source>
        <dbReference type="Google" id="ProtNLM"/>
    </source>
</evidence>
<protein>
    <recommendedName>
        <fullName evidence="4">Lipoprotein</fullName>
    </recommendedName>
</protein>
<accession>A0A6M5Y7D6</accession>
<feature type="signal peptide" evidence="1">
    <location>
        <begin position="1"/>
        <end position="25"/>
    </location>
</feature>
<dbReference type="AlphaFoldDB" id="A0A6M5Y7D6"/>
<reference evidence="2 3" key="1">
    <citation type="submission" date="2020-05" db="EMBL/GenBank/DDBJ databases">
        <title>Genome sequencing of Spirosoma sp. TS118.</title>
        <authorList>
            <person name="Lee J.-H."/>
            <person name="Jeong S."/>
            <person name="Zhao L."/>
            <person name="Jung J.-H."/>
            <person name="Kim M.-K."/>
            <person name="Lim S."/>
        </authorList>
    </citation>
    <scope>NUCLEOTIDE SEQUENCE [LARGE SCALE GENOMIC DNA]</scope>
    <source>
        <strain evidence="2 3">TS118</strain>
    </source>
</reference>
<evidence type="ECO:0000313" key="3">
    <source>
        <dbReference type="Proteomes" id="UP000502756"/>
    </source>
</evidence>
<dbReference type="EMBL" id="CP053435">
    <property type="protein sequence ID" value="QJW89151.1"/>
    <property type="molecule type" value="Genomic_DNA"/>
</dbReference>
<dbReference type="RefSeq" id="WP_171738989.1">
    <property type="nucleotide sequence ID" value="NZ_CP053435.1"/>
</dbReference>
<dbReference type="KEGG" id="stae:HNV11_06970"/>